<keyword evidence="2" id="KW-0472">Membrane</keyword>
<gene>
    <name evidence="3" type="ORF">CDD81_4058</name>
</gene>
<dbReference type="InterPro" id="IPR021369">
    <property type="entry name" value="DUF2985"/>
</dbReference>
<feature type="transmembrane region" description="Helical" evidence="2">
    <location>
        <begin position="349"/>
        <end position="369"/>
    </location>
</feature>
<evidence type="ECO:0000313" key="4">
    <source>
        <dbReference type="Proteomes" id="UP000226192"/>
    </source>
</evidence>
<dbReference type="Proteomes" id="UP000226192">
    <property type="component" value="Unassembled WGS sequence"/>
</dbReference>
<dbReference type="Pfam" id="PF11204">
    <property type="entry name" value="DUF2985"/>
    <property type="match status" value="1"/>
</dbReference>
<name>A0A2C5XR84_9HYPO</name>
<dbReference type="EMBL" id="NJET01000262">
    <property type="protein sequence ID" value="PHH58957.1"/>
    <property type="molecule type" value="Genomic_DNA"/>
</dbReference>
<dbReference type="PANTHER" id="PTHR35872:SF1">
    <property type="entry name" value="ALPHA-L-RHAMNOSIDASE C"/>
    <property type="match status" value="1"/>
</dbReference>
<sequence length="418" mass="46283">MQPVAISTHDPSTQRTNRPIAASSPSRYLPRASNSFEHPVSPEGFSSAASNIASSLLSRHPLSTVDSSALETSISTDSPPRAQEMALDPVLEDETLVTSSEVISKDIISKESRPSPETRTTLLREPLAAAPFPNGYHFPPKHSWGESVKLGCLAFWDYLLTPLGFLVTVYGLNVVAWGGMLFLLLCNASPAMCTPTCDDINSPRRKWVEIDSQILNALFCVTGFGLAPWRLRDTYLLIQYRCWKKHDALRRLAAIHNSWFRLAHSNELPANLSSHNWNNHSWSEIPSSAIPLPEDKMPEAPLTGVRARATKPWLLDLVIWLMLANTLLQCCLSGFMWGLNRYNRPSWSTGLFVALGCGVAAIGGAIMFAEAKTIKSIEGVPVSQEDQERLQRDHELGIWHFNNIKDKRPKDPAGSHGP</sequence>
<protein>
    <submittedName>
        <fullName evidence="3">Uncharacterized protein</fullName>
    </submittedName>
</protein>
<reference evidence="3 4" key="1">
    <citation type="submission" date="2017-06" db="EMBL/GenBank/DDBJ databases">
        <title>Ant-infecting Ophiocordyceps genomes reveal a high diversity of potential behavioral manipulation genes and a possible major role for enterotoxins.</title>
        <authorList>
            <person name="De Bekker C."/>
            <person name="Evans H.C."/>
            <person name="Brachmann A."/>
            <person name="Hughes D.P."/>
        </authorList>
    </citation>
    <scope>NUCLEOTIDE SEQUENCE [LARGE SCALE GENOMIC DNA]</scope>
    <source>
        <strain evidence="3 4">Map64</strain>
    </source>
</reference>
<feature type="transmembrane region" description="Helical" evidence="2">
    <location>
        <begin position="313"/>
        <end position="337"/>
    </location>
</feature>
<dbReference type="OrthoDB" id="6407410at2759"/>
<keyword evidence="2" id="KW-0812">Transmembrane</keyword>
<feature type="region of interest" description="Disordered" evidence="1">
    <location>
        <begin position="1"/>
        <end position="47"/>
    </location>
</feature>
<evidence type="ECO:0000313" key="3">
    <source>
        <dbReference type="EMBL" id="PHH58957.1"/>
    </source>
</evidence>
<comment type="caution">
    <text evidence="3">The sequence shown here is derived from an EMBL/GenBank/DDBJ whole genome shotgun (WGS) entry which is preliminary data.</text>
</comment>
<accession>A0A2C5XR84</accession>
<dbReference type="STRING" id="1399860.A0A2C5XR84"/>
<keyword evidence="4" id="KW-1185">Reference proteome</keyword>
<keyword evidence="2" id="KW-1133">Transmembrane helix</keyword>
<evidence type="ECO:0000256" key="2">
    <source>
        <dbReference type="SAM" id="Phobius"/>
    </source>
</evidence>
<proteinExistence type="predicted"/>
<evidence type="ECO:0000256" key="1">
    <source>
        <dbReference type="SAM" id="MobiDB-lite"/>
    </source>
</evidence>
<dbReference type="PANTHER" id="PTHR35872">
    <property type="entry name" value="INTEGRAL MEMBRANE PROTEIN (AFU_ORTHOLOGUE AFUA_5G07110)"/>
    <property type="match status" value="1"/>
</dbReference>
<feature type="transmembrane region" description="Helical" evidence="2">
    <location>
        <begin position="163"/>
        <end position="185"/>
    </location>
</feature>
<organism evidence="3 4">
    <name type="scientific">Ophiocordyceps australis</name>
    <dbReference type="NCBI Taxonomy" id="1399860"/>
    <lineage>
        <taxon>Eukaryota</taxon>
        <taxon>Fungi</taxon>
        <taxon>Dikarya</taxon>
        <taxon>Ascomycota</taxon>
        <taxon>Pezizomycotina</taxon>
        <taxon>Sordariomycetes</taxon>
        <taxon>Hypocreomycetidae</taxon>
        <taxon>Hypocreales</taxon>
        <taxon>Ophiocordycipitaceae</taxon>
        <taxon>Ophiocordyceps</taxon>
    </lineage>
</organism>
<dbReference type="AlphaFoldDB" id="A0A2C5XR84"/>